<dbReference type="Proteomes" id="UP000750522">
    <property type="component" value="Unassembled WGS sequence"/>
</dbReference>
<dbReference type="PANTHER" id="PTHR42055">
    <property type="entry name" value="YALI0E03476P"/>
    <property type="match status" value="1"/>
</dbReference>
<gene>
    <name evidence="2" type="ORF">DV451_001790</name>
</gene>
<dbReference type="PANTHER" id="PTHR42055:SF1">
    <property type="entry name" value="YALI0E03476P"/>
    <property type="match status" value="1"/>
</dbReference>
<reference evidence="2" key="1">
    <citation type="journal article" date="2020" name="Front. Microbiol.">
        <title>Phenotypic and Genetic Characterization of the Cheese Ripening Yeast Geotrichum candidum.</title>
        <authorList>
            <person name="Perkins V."/>
            <person name="Vignola S."/>
            <person name="Lessard M.H."/>
            <person name="Plante P.L."/>
            <person name="Corbeil J."/>
            <person name="Dugat-Bony E."/>
            <person name="Frenette M."/>
            <person name="Labrie S."/>
        </authorList>
    </citation>
    <scope>NUCLEOTIDE SEQUENCE</scope>
    <source>
        <strain evidence="2">LMA-70</strain>
    </source>
</reference>
<reference evidence="2" key="2">
    <citation type="submission" date="2020-01" db="EMBL/GenBank/DDBJ databases">
        <authorList>
            <person name="Perkins V."/>
            <person name="Lessard M.-H."/>
            <person name="Dugat-Bony E."/>
            <person name="Frenette M."/>
            <person name="Labrie S."/>
        </authorList>
    </citation>
    <scope>NUCLEOTIDE SEQUENCE</scope>
    <source>
        <strain evidence="2">LMA-70</strain>
    </source>
</reference>
<dbReference type="AlphaFoldDB" id="A0A9P5G882"/>
<feature type="transmembrane region" description="Helical" evidence="1">
    <location>
        <begin position="54"/>
        <end position="73"/>
    </location>
</feature>
<evidence type="ECO:0000313" key="3">
    <source>
        <dbReference type="Proteomes" id="UP000750522"/>
    </source>
</evidence>
<keyword evidence="1" id="KW-0812">Transmembrane</keyword>
<accession>A0A9P5G882</accession>
<sequence length="658" mass="74281">MNLLYSIVNSARRLRQTVAQHALPPSVSYQSLKSSLGSVATNPKQITPVALRKFAILIVSGVLAVFFLFYVLLSIGVPTPTHITSWILNSGSHATTKEGLLASINYNETIFEAIKTGTLYELTSAEAAEPWRKPFLFDDPYSTSKAPLKSYSRPNIYTYFPFNAQAVQTEFANDKKKLKDALKEIDIEQKILETWARAMWAIGLQPVILNATDAQLHPKYKEFNSSNVLSPELKKKNIKWLAWLAAGAGIFSDYRVLPVTTNSNEEAIQFLKASNFKERLAFDDHTLSLVVSNIKDTKPFLTNIMRGFSEKELLVNFEVYNQDAFAFYSNRNYRAVTNTLKGGAKASRVPENDDYVDPKKILSLMQVHSRQKFSESYPDGFRVTEPEYDSRLKMLFTPATFIHNNNEYSVCRPTPLAVRNLAYVNGRHRTTFRQACTPRVGSAGRTHKGALIDSYGALPPPIGGPRVFTVASFEHPYTALVQQGGEVTVDSVRETTRDAKIRELTNAVVGSAAVGADSRLLAFKDAVYQHASVSNISWVYLEQNAQDAITAIEWDIGFQFYPDYLFDTGLLTENYIGFTSPENYRNIVDRIQNDLNSDYLDRVQSNQTRTEDPLFDAIKIWHAADYEAWRFIKRWAGAKKASRQAVIDQLEFYKVNMD</sequence>
<evidence type="ECO:0000256" key="1">
    <source>
        <dbReference type="SAM" id="Phobius"/>
    </source>
</evidence>
<organism evidence="2 3">
    <name type="scientific">Geotrichum candidum</name>
    <name type="common">Oospora lactis</name>
    <name type="synonym">Dipodascus geotrichum</name>
    <dbReference type="NCBI Taxonomy" id="1173061"/>
    <lineage>
        <taxon>Eukaryota</taxon>
        <taxon>Fungi</taxon>
        <taxon>Dikarya</taxon>
        <taxon>Ascomycota</taxon>
        <taxon>Saccharomycotina</taxon>
        <taxon>Dipodascomycetes</taxon>
        <taxon>Dipodascales</taxon>
        <taxon>Dipodascaceae</taxon>
        <taxon>Geotrichum</taxon>
    </lineage>
</organism>
<keyword evidence="1" id="KW-1133">Transmembrane helix</keyword>
<evidence type="ECO:0000313" key="2">
    <source>
        <dbReference type="EMBL" id="KAF5102497.1"/>
    </source>
</evidence>
<dbReference type="EMBL" id="QQZK01000029">
    <property type="protein sequence ID" value="KAF5102497.1"/>
    <property type="molecule type" value="Genomic_DNA"/>
</dbReference>
<keyword evidence="1" id="KW-0472">Membrane</keyword>
<proteinExistence type="predicted"/>
<protein>
    <submittedName>
        <fullName evidence="2">Uncharacterized protein</fullName>
    </submittedName>
</protein>
<name>A0A9P5G882_GEOCN</name>
<comment type="caution">
    <text evidence="2">The sequence shown here is derived from an EMBL/GenBank/DDBJ whole genome shotgun (WGS) entry which is preliminary data.</text>
</comment>